<organism evidence="1 2">
    <name type="scientific">Vitreoscilla massiliensis</name>
    <dbReference type="NCBI Taxonomy" id="1689272"/>
    <lineage>
        <taxon>Bacteria</taxon>
        <taxon>Pseudomonadati</taxon>
        <taxon>Pseudomonadota</taxon>
        <taxon>Betaproteobacteria</taxon>
        <taxon>Neisseriales</taxon>
        <taxon>Neisseriaceae</taxon>
        <taxon>Vitreoscilla</taxon>
    </lineage>
</organism>
<protein>
    <submittedName>
        <fullName evidence="1">Uncharacterized protein</fullName>
    </submittedName>
</protein>
<accession>A0ABY4E1C4</accession>
<keyword evidence="2" id="KW-1185">Reference proteome</keyword>
<evidence type="ECO:0000313" key="1">
    <source>
        <dbReference type="EMBL" id="UOO89150.1"/>
    </source>
</evidence>
<name>A0ABY4E1C4_9NEIS</name>
<dbReference type="EMBL" id="CP091511">
    <property type="protein sequence ID" value="UOO89150.1"/>
    <property type="molecule type" value="Genomic_DNA"/>
</dbReference>
<dbReference type="Proteomes" id="UP000832011">
    <property type="component" value="Chromosome"/>
</dbReference>
<proteinExistence type="predicted"/>
<reference evidence="1 2" key="1">
    <citation type="journal article" date="2022" name="Res Sq">
        <title>Evolution of multicellular longitudinally dividing oral cavity symbionts (Neisseriaceae).</title>
        <authorList>
            <person name="Nyongesa S."/>
            <person name="Weber P."/>
            <person name="Bernet E."/>
            <person name="Pullido F."/>
            <person name="Nieckarz M."/>
            <person name="Delaby M."/>
            <person name="Nieves C."/>
            <person name="Viehboeck T."/>
            <person name="Krause N."/>
            <person name="Rivera-Millot A."/>
            <person name="Nakamura A."/>
            <person name="Vischer N."/>
            <person name="VanNieuwenhze M."/>
            <person name="Brun Y."/>
            <person name="Cava F."/>
            <person name="Bulgheresi S."/>
            <person name="Veyrier F."/>
        </authorList>
    </citation>
    <scope>NUCLEOTIDE SEQUENCE [LARGE SCALE GENOMIC DNA]</scope>
    <source>
        <strain evidence="1 2">SN4</strain>
    </source>
</reference>
<dbReference type="RefSeq" id="WP_058356854.1">
    <property type="nucleotide sequence ID" value="NZ_CABKVG010000010.1"/>
</dbReference>
<evidence type="ECO:0000313" key="2">
    <source>
        <dbReference type="Proteomes" id="UP000832011"/>
    </source>
</evidence>
<sequence length="113" mass="13552">MSAKNYDDAHQKQLLDKNLIGKMVVIRSSKRNEVFKEMLFEVVCINKKVPRYVLLNKDTQMKINCRPAFIYCIVENVEQYYLMLKEQNKFRMAYDDAQQMRLEFNSKYKPQVA</sequence>
<gene>
    <name evidence="1" type="ORF">LVJ82_17165</name>
</gene>